<dbReference type="Pfam" id="PF00756">
    <property type="entry name" value="Esterase"/>
    <property type="match status" value="1"/>
</dbReference>
<proteinExistence type="predicted"/>
<dbReference type="InterPro" id="IPR029058">
    <property type="entry name" value="AB_hydrolase_fold"/>
</dbReference>
<dbReference type="PANTHER" id="PTHR48098">
    <property type="entry name" value="ENTEROCHELIN ESTERASE-RELATED"/>
    <property type="match status" value="1"/>
</dbReference>
<dbReference type="PANTHER" id="PTHR48098:SF1">
    <property type="entry name" value="DIACYLGLYCEROL ACYLTRANSFERASE_MYCOLYLTRANSFERASE AG85A"/>
    <property type="match status" value="1"/>
</dbReference>
<keyword evidence="2" id="KW-1185">Reference proteome</keyword>
<dbReference type="STRING" id="1229783.C273_00050"/>
<reference evidence="1 2" key="1">
    <citation type="journal article" date="2013" name="Genome Announc.">
        <title>Genome Sequence of Staphylococcus massiliensis Strain S46, Isolated from the Surface of Healthy Human Skin.</title>
        <authorList>
            <person name="Srivastav R."/>
            <person name="Singh A."/>
            <person name="Jangir P.K."/>
            <person name="Kumari C."/>
            <person name="Muduli S."/>
            <person name="Sharma R."/>
        </authorList>
    </citation>
    <scope>NUCLEOTIDE SEQUENCE [LARGE SCALE GENOMIC DNA]</scope>
    <source>
        <strain evidence="1 2">S46</strain>
    </source>
</reference>
<protein>
    <submittedName>
        <fullName evidence="1">Tributyrin esterase</fullName>
    </submittedName>
</protein>
<accession>K9B6E5</accession>
<dbReference type="RefSeq" id="WP_009381573.1">
    <property type="nucleotide sequence ID" value="NZ_AMSQ01000001.1"/>
</dbReference>
<gene>
    <name evidence="1" type="ORF">C273_00050</name>
</gene>
<organism evidence="1 2">
    <name type="scientific">Staphylococcus massiliensis S46</name>
    <dbReference type="NCBI Taxonomy" id="1229783"/>
    <lineage>
        <taxon>Bacteria</taxon>
        <taxon>Bacillati</taxon>
        <taxon>Bacillota</taxon>
        <taxon>Bacilli</taxon>
        <taxon>Bacillales</taxon>
        <taxon>Staphylococcaceae</taxon>
        <taxon>Staphylococcus</taxon>
    </lineage>
</organism>
<dbReference type="AlphaFoldDB" id="K9B6E5"/>
<dbReference type="EMBL" id="AMSQ01000001">
    <property type="protein sequence ID" value="EKU50367.1"/>
    <property type="molecule type" value="Genomic_DNA"/>
</dbReference>
<dbReference type="GO" id="GO:0016747">
    <property type="term" value="F:acyltransferase activity, transferring groups other than amino-acyl groups"/>
    <property type="evidence" value="ECO:0007669"/>
    <property type="project" value="TreeGrafter"/>
</dbReference>
<comment type="caution">
    <text evidence="1">The sequence shown here is derived from an EMBL/GenBank/DDBJ whole genome shotgun (WGS) entry which is preliminary data.</text>
</comment>
<evidence type="ECO:0000313" key="2">
    <source>
        <dbReference type="Proteomes" id="UP000009885"/>
    </source>
</evidence>
<name>K9B6E5_9STAP</name>
<dbReference type="OrthoDB" id="9803578at2"/>
<dbReference type="InterPro" id="IPR050583">
    <property type="entry name" value="Mycobacterial_A85_antigen"/>
</dbReference>
<dbReference type="PATRIC" id="fig|1229783.3.peg.10"/>
<dbReference type="eggNOG" id="COG0627">
    <property type="taxonomic scope" value="Bacteria"/>
</dbReference>
<dbReference type="Proteomes" id="UP000009885">
    <property type="component" value="Unassembled WGS sequence"/>
</dbReference>
<dbReference type="SUPFAM" id="SSF53474">
    <property type="entry name" value="alpha/beta-Hydrolases"/>
    <property type="match status" value="1"/>
</dbReference>
<dbReference type="InterPro" id="IPR000801">
    <property type="entry name" value="Esterase-like"/>
</dbReference>
<sequence>MALLSINYFSKTIGKHQRFIVILPETASQFDFNGKVKPLKSMLLLHGLSNDETMYTRYTNIERYANIHEMAVIMPHADHSFYMNMAHGHHYYDYVLEVYQYAKQILPLSKAREDSFIAGHSMGGYGALNYAMTRGDLFEKAIIMSAPLDIEAVSHLTFYDFSLSAIVGDTTELKGSTYDPYVIVKQAIDKEKTVPEILLMCGTEDDFYVSNVSFKSFLDEQGMDVTFRDSPGAHDFKYWDYAIEKAIKWIVEQ</sequence>
<evidence type="ECO:0000313" key="1">
    <source>
        <dbReference type="EMBL" id="EKU50367.1"/>
    </source>
</evidence>
<dbReference type="Gene3D" id="3.40.50.1820">
    <property type="entry name" value="alpha/beta hydrolase"/>
    <property type="match status" value="1"/>
</dbReference>